<dbReference type="PROSITE" id="PS00211">
    <property type="entry name" value="ABC_TRANSPORTER_1"/>
    <property type="match status" value="1"/>
</dbReference>
<dbReference type="SMART" id="SM00382">
    <property type="entry name" value="AAA"/>
    <property type="match status" value="2"/>
</dbReference>
<dbReference type="EMBL" id="QMPZ01000033">
    <property type="protein sequence ID" value="RLE09702.1"/>
    <property type="molecule type" value="Genomic_DNA"/>
</dbReference>
<evidence type="ECO:0000256" key="2">
    <source>
        <dbReference type="ARBA" id="ARBA00022741"/>
    </source>
</evidence>
<dbReference type="InterPro" id="IPR003593">
    <property type="entry name" value="AAA+_ATPase"/>
</dbReference>
<dbReference type="SUPFAM" id="SSF52540">
    <property type="entry name" value="P-loop containing nucleoside triphosphate hydrolases"/>
    <property type="match status" value="2"/>
</dbReference>
<sequence>MSLVMGEEVSKSYGENLIIRKASFQINQGEKIGFIGDNGAGKSTLLKIISGEIKPDGGKIERSKGLRIGYLSQEVDLDSKKSIYEEAEEVFRELLAIEKRMHQLAGMMGEDSKNLKQIIEEYGKLEEEFESKGGYDYQARLKMVLSGFGFREGDLERSVEGLSGGERARLCYAKLLLSEPDLLLLDEPTNHLDLEAIEWLEEYLASYKGAVVVVSHDRYFLDRVAEKIWELEGGILRCYQGNYTRYLEQKEQHILQQAKIYKLQREEIRRQEDFIRRNIAGQNSRQAQSRKKMLEKMRKVEKPIRGREIVVDFSSELRGGNKVLEVSNLSKSFPTKPLFKNVSFSLQRGDRLGVIGPNGTGKTTLLRIIMGKERADNGRVRIGKGIRLGYYDQYLAQLNPQSTVLEEVRSASPQMKDEELRTFLGKLLFTKEEVFSPIGNLSGGEQARVLLAKLMLKKVNFLILDEPTNHLDIKSRKVLEEALLRYDGTILLVSHDRYFLDKVVQAILYLGRDGEAKLYPGNYSYFLEKRRKEAGSVKREEKKDSGQGEKTKKKSVKETSSLSALEEIELQIESFERKMEEIVAKLKDDATYRNIDEVNRLSEEYEEVAKKLDLLYEEWERREDFK</sequence>
<dbReference type="InterPro" id="IPR037118">
    <property type="entry name" value="Val-tRNA_synth_C_sf"/>
</dbReference>
<feature type="domain" description="ABC transporter" evidence="6">
    <location>
        <begin position="4"/>
        <end position="258"/>
    </location>
</feature>
<dbReference type="Pfam" id="PF00005">
    <property type="entry name" value="ABC_tran"/>
    <property type="match status" value="2"/>
</dbReference>
<dbReference type="InterPro" id="IPR027417">
    <property type="entry name" value="P-loop_NTPase"/>
</dbReference>
<evidence type="ECO:0000256" key="4">
    <source>
        <dbReference type="SAM" id="Coils"/>
    </source>
</evidence>
<keyword evidence="2" id="KW-0547">Nucleotide-binding</keyword>
<organism evidence="7 8">
    <name type="scientific">Aerophobetes bacterium</name>
    <dbReference type="NCBI Taxonomy" id="2030807"/>
    <lineage>
        <taxon>Bacteria</taxon>
        <taxon>Candidatus Aerophobota</taxon>
    </lineage>
</organism>
<dbReference type="InterPro" id="IPR051309">
    <property type="entry name" value="ABCF_ATPase"/>
</dbReference>
<keyword evidence="1" id="KW-0677">Repeat</keyword>
<dbReference type="InterPro" id="IPR032524">
    <property type="entry name" value="ABC_tran_C"/>
</dbReference>
<evidence type="ECO:0000313" key="7">
    <source>
        <dbReference type="EMBL" id="RLE09702.1"/>
    </source>
</evidence>
<feature type="compositionally biased region" description="Basic and acidic residues" evidence="5">
    <location>
        <begin position="537"/>
        <end position="550"/>
    </location>
</feature>
<reference evidence="7 8" key="1">
    <citation type="submission" date="2018-06" db="EMBL/GenBank/DDBJ databases">
        <title>Extensive metabolic versatility and redundancy in microbially diverse, dynamic hydrothermal sediments.</title>
        <authorList>
            <person name="Dombrowski N."/>
            <person name="Teske A."/>
            <person name="Baker B.J."/>
        </authorList>
    </citation>
    <scope>NUCLEOTIDE SEQUENCE [LARGE SCALE GENOMIC DNA]</scope>
    <source>
        <strain evidence="7">B47_G16</strain>
    </source>
</reference>
<dbReference type="FunFam" id="3.40.50.300:FF:000011">
    <property type="entry name" value="Putative ABC transporter ATP-binding component"/>
    <property type="match status" value="1"/>
</dbReference>
<dbReference type="GO" id="GO:0003677">
    <property type="term" value="F:DNA binding"/>
    <property type="evidence" value="ECO:0007669"/>
    <property type="project" value="InterPro"/>
</dbReference>
<dbReference type="PANTHER" id="PTHR42855:SF2">
    <property type="entry name" value="DRUG RESISTANCE ABC TRANSPORTER,ATP-BINDING PROTEIN"/>
    <property type="match status" value="1"/>
</dbReference>
<dbReference type="GO" id="GO:0005524">
    <property type="term" value="F:ATP binding"/>
    <property type="evidence" value="ECO:0007669"/>
    <property type="project" value="UniProtKB-KW"/>
</dbReference>
<accession>A0A497E593</accession>
<evidence type="ECO:0000259" key="6">
    <source>
        <dbReference type="PROSITE" id="PS50893"/>
    </source>
</evidence>
<feature type="domain" description="ABC transporter" evidence="6">
    <location>
        <begin position="324"/>
        <end position="537"/>
    </location>
</feature>
<dbReference type="Gene3D" id="1.10.287.380">
    <property type="entry name" value="Valyl-tRNA synthetase, C-terminal domain"/>
    <property type="match status" value="1"/>
</dbReference>
<dbReference type="Pfam" id="PF16326">
    <property type="entry name" value="ABC_tran_CTD"/>
    <property type="match status" value="1"/>
</dbReference>
<gene>
    <name evidence="7" type="ORF">DRJ00_03500</name>
</gene>
<dbReference type="FunFam" id="3.40.50.300:FF:000309">
    <property type="entry name" value="ABC transporter ATP-binding protein"/>
    <property type="match status" value="1"/>
</dbReference>
<evidence type="ECO:0000313" key="8">
    <source>
        <dbReference type="Proteomes" id="UP000279422"/>
    </source>
</evidence>
<keyword evidence="4" id="KW-0175">Coiled coil</keyword>
<dbReference type="CDD" id="cd03221">
    <property type="entry name" value="ABCF_EF-3"/>
    <property type="match status" value="2"/>
</dbReference>
<dbReference type="Pfam" id="PF12848">
    <property type="entry name" value="ABC_tran_Xtn"/>
    <property type="match status" value="1"/>
</dbReference>
<dbReference type="Gene3D" id="3.40.50.300">
    <property type="entry name" value="P-loop containing nucleotide triphosphate hydrolases"/>
    <property type="match status" value="2"/>
</dbReference>
<proteinExistence type="predicted"/>
<dbReference type="PROSITE" id="PS50893">
    <property type="entry name" value="ABC_TRANSPORTER_2"/>
    <property type="match status" value="2"/>
</dbReference>
<evidence type="ECO:0000256" key="3">
    <source>
        <dbReference type="ARBA" id="ARBA00022840"/>
    </source>
</evidence>
<dbReference type="PANTHER" id="PTHR42855">
    <property type="entry name" value="ABC TRANSPORTER ATP-BINDING SUBUNIT"/>
    <property type="match status" value="1"/>
</dbReference>
<keyword evidence="3" id="KW-0067">ATP-binding</keyword>
<name>A0A497E593_UNCAE</name>
<dbReference type="Proteomes" id="UP000279422">
    <property type="component" value="Unassembled WGS sequence"/>
</dbReference>
<dbReference type="InterPro" id="IPR032781">
    <property type="entry name" value="ABC_tran_Xtn"/>
</dbReference>
<dbReference type="GO" id="GO:0016887">
    <property type="term" value="F:ATP hydrolysis activity"/>
    <property type="evidence" value="ECO:0007669"/>
    <property type="project" value="InterPro"/>
</dbReference>
<evidence type="ECO:0000256" key="5">
    <source>
        <dbReference type="SAM" id="MobiDB-lite"/>
    </source>
</evidence>
<evidence type="ECO:0000256" key="1">
    <source>
        <dbReference type="ARBA" id="ARBA00022737"/>
    </source>
</evidence>
<dbReference type="AlphaFoldDB" id="A0A497E593"/>
<dbReference type="InterPro" id="IPR003439">
    <property type="entry name" value="ABC_transporter-like_ATP-bd"/>
</dbReference>
<dbReference type="InterPro" id="IPR017871">
    <property type="entry name" value="ABC_transporter-like_CS"/>
</dbReference>
<feature type="region of interest" description="Disordered" evidence="5">
    <location>
        <begin position="537"/>
        <end position="561"/>
    </location>
</feature>
<comment type="caution">
    <text evidence="7">The sequence shown here is derived from an EMBL/GenBank/DDBJ whole genome shotgun (WGS) entry which is preliminary data.</text>
</comment>
<protein>
    <recommendedName>
        <fullName evidence="6">ABC transporter domain-containing protein</fullName>
    </recommendedName>
</protein>
<feature type="coiled-coil region" evidence="4">
    <location>
        <begin position="565"/>
        <end position="622"/>
    </location>
</feature>